<feature type="region of interest" description="Disordered" evidence="4">
    <location>
        <begin position="836"/>
        <end position="871"/>
    </location>
</feature>
<dbReference type="InterPro" id="IPR013106">
    <property type="entry name" value="Ig_V-set"/>
</dbReference>
<feature type="chain" id="PRO_5039898395" evidence="6">
    <location>
        <begin position="25"/>
        <end position="1428"/>
    </location>
</feature>
<feature type="compositionally biased region" description="Polar residues" evidence="4">
    <location>
        <begin position="1305"/>
        <end position="1321"/>
    </location>
</feature>
<feature type="compositionally biased region" description="Low complexity" evidence="4">
    <location>
        <begin position="920"/>
        <end position="933"/>
    </location>
</feature>
<accession>A0A9J8ASY1</accession>
<feature type="compositionally biased region" description="Polar residues" evidence="4">
    <location>
        <begin position="1354"/>
        <end position="1373"/>
    </location>
</feature>
<feature type="compositionally biased region" description="Polar residues" evidence="4">
    <location>
        <begin position="1158"/>
        <end position="1167"/>
    </location>
</feature>
<dbReference type="FunFam" id="2.60.40.10:FF:000323">
    <property type="entry name" value="Immunoglobulin superfamily member 9B"/>
    <property type="match status" value="1"/>
</dbReference>
<dbReference type="PANTHER" id="PTHR44170:SF48">
    <property type="entry name" value="PROTEIN TURTLE HOMOLOG A"/>
    <property type="match status" value="1"/>
</dbReference>
<keyword evidence="10" id="KW-1185">Reference proteome</keyword>
<feature type="domain" description="Ig-like" evidence="7">
    <location>
        <begin position="409"/>
        <end position="481"/>
    </location>
</feature>
<feature type="region of interest" description="Disordered" evidence="4">
    <location>
        <begin position="1087"/>
        <end position="1121"/>
    </location>
</feature>
<evidence type="ECO:0000313" key="10">
    <source>
        <dbReference type="Proteomes" id="UP001108240"/>
    </source>
</evidence>
<dbReference type="InterPro" id="IPR013783">
    <property type="entry name" value="Ig-like_fold"/>
</dbReference>
<feature type="compositionally biased region" description="Polar residues" evidence="4">
    <location>
        <begin position="936"/>
        <end position="956"/>
    </location>
</feature>
<feature type="compositionally biased region" description="Basic and acidic residues" evidence="4">
    <location>
        <begin position="1339"/>
        <end position="1351"/>
    </location>
</feature>
<feature type="domain" description="Fibronectin type-III" evidence="8">
    <location>
        <begin position="492"/>
        <end position="591"/>
    </location>
</feature>
<dbReference type="InterPro" id="IPR036179">
    <property type="entry name" value="Ig-like_dom_sf"/>
</dbReference>
<keyword evidence="5" id="KW-0812">Transmembrane</keyword>
<evidence type="ECO:0000256" key="6">
    <source>
        <dbReference type="SAM" id="SignalP"/>
    </source>
</evidence>
<feature type="region of interest" description="Disordered" evidence="4">
    <location>
        <begin position="743"/>
        <end position="780"/>
    </location>
</feature>
<feature type="compositionally biased region" description="Polar residues" evidence="4">
    <location>
        <begin position="1193"/>
        <end position="1202"/>
    </location>
</feature>
<feature type="domain" description="Ig-like" evidence="7">
    <location>
        <begin position="217"/>
        <end position="309"/>
    </location>
</feature>
<dbReference type="CDD" id="cd00063">
    <property type="entry name" value="FN3"/>
    <property type="match status" value="2"/>
</dbReference>
<dbReference type="SUPFAM" id="SSF48726">
    <property type="entry name" value="Immunoglobulin"/>
    <property type="match status" value="5"/>
</dbReference>
<evidence type="ECO:0000259" key="8">
    <source>
        <dbReference type="PROSITE" id="PS50853"/>
    </source>
</evidence>
<evidence type="ECO:0000259" key="7">
    <source>
        <dbReference type="PROSITE" id="PS50835"/>
    </source>
</evidence>
<organism evidence="9 10">
    <name type="scientific">Cyprinus carpio carpio</name>
    <dbReference type="NCBI Taxonomy" id="630221"/>
    <lineage>
        <taxon>Eukaryota</taxon>
        <taxon>Metazoa</taxon>
        <taxon>Chordata</taxon>
        <taxon>Craniata</taxon>
        <taxon>Vertebrata</taxon>
        <taxon>Euteleostomi</taxon>
        <taxon>Actinopterygii</taxon>
        <taxon>Neopterygii</taxon>
        <taxon>Teleostei</taxon>
        <taxon>Ostariophysi</taxon>
        <taxon>Cypriniformes</taxon>
        <taxon>Cyprinidae</taxon>
        <taxon>Cyprininae</taxon>
        <taxon>Cyprinus</taxon>
    </lineage>
</organism>
<keyword evidence="5" id="KW-1133">Transmembrane helix</keyword>
<reference evidence="9" key="2">
    <citation type="submission" date="2025-09" db="UniProtKB">
        <authorList>
            <consortium name="Ensembl"/>
        </authorList>
    </citation>
    <scope>IDENTIFICATION</scope>
</reference>
<feature type="domain" description="Ig-like" evidence="7">
    <location>
        <begin position="130"/>
        <end position="207"/>
    </location>
</feature>
<feature type="compositionally biased region" description="Basic and acidic residues" evidence="4">
    <location>
        <begin position="1093"/>
        <end position="1108"/>
    </location>
</feature>
<feature type="region of interest" description="Disordered" evidence="4">
    <location>
        <begin position="1244"/>
        <end position="1278"/>
    </location>
</feature>
<keyword evidence="5" id="KW-0472">Membrane</keyword>
<feature type="compositionally biased region" description="Polar residues" evidence="4">
    <location>
        <begin position="1264"/>
        <end position="1278"/>
    </location>
</feature>
<keyword evidence="2" id="KW-1015">Disulfide bond</keyword>
<dbReference type="Ensembl" id="ENSCCRT00000147467.1">
    <property type="protein sequence ID" value="ENSCCRP00000147817.1"/>
    <property type="gene ID" value="ENSCCRG00000012273.2"/>
</dbReference>
<evidence type="ECO:0000256" key="1">
    <source>
        <dbReference type="ARBA" id="ARBA00022737"/>
    </source>
</evidence>
<feature type="compositionally biased region" description="Low complexity" evidence="4">
    <location>
        <begin position="759"/>
        <end position="768"/>
    </location>
</feature>
<evidence type="ECO:0000256" key="3">
    <source>
        <dbReference type="ARBA" id="ARBA00023319"/>
    </source>
</evidence>
<dbReference type="GO" id="GO:0098609">
    <property type="term" value="P:cell-cell adhesion"/>
    <property type="evidence" value="ECO:0007669"/>
    <property type="project" value="TreeGrafter"/>
</dbReference>
<keyword evidence="6" id="KW-0732">Signal</keyword>
<dbReference type="Proteomes" id="UP001108240">
    <property type="component" value="Unplaced"/>
</dbReference>
<sequence length="1428" mass="159021">MLLKNLPLLEVIVAVLSLFIHVRAKKGDTAVLTCSLPALDEGSSAPQHVIEWVRQGYDIPILIQFGVHDPRVHPNYDGRVSLIRGTSLQMRGLLLEDEGWYECRILPLDKTTDETGSNGSWTLLSITAPPVFTETSPPGVEVFVGRSVTLKCAAQGNPRPTITWSKDGRPINPQSKIMDGSLSFHAVSRETSGKYQCHASNTEGNVTHLTKLKVIGPPVIVIPPTDTVLNMSQDASLKCQAEADPPNMTYVWQRQGEDIYHIESLKSRIKVIVDGTLLISRLTPEDSGNYTCMPTNGLPVSPSASATLTVQHPAQVMKMPSLTFLPTGLRGVIACPVRAEPPLSHVDWIKDNKPLDLGLYPGWTLTSEGSIIIATANDDTAGVYTCTPYNSFGTMGQSEPTTVILQDPPSFKVSPRKEYRQDVGGMLVIPCQMDGNLAPKVSWKKVKVITLSNGSLILRPLSKDHQGEWECSSTNRVATVSVRTTVLVLGTSPHAVSSVSVIPGMNQANVSWVAGFDGGYGQKFTVWYKQVSAERKEEKQEWLSFPDLSTENSLLVTNLLPATDYQFSVMAQNKIGTGPFSEITTIKTLDSLSVVGKLVPPTNLSINKSSEGILLWWSMPQSHSPNIDSFVVQSRLEGGEWINLKENISPVESQIFLPGLCKDCKYELRLLSQHGDQLSMPSPSISVSTIGMNMHPASSRLLDFPDQLMAGVMGGVGLLCLVLILTLAIVCFIFHKRTRRRSSPENTLNQRLLPARPLSYTSSSSNHSSLEKSSHSDFHAQRQHLLPQAHPPSHHSHNESHLQRASLAPVSSVEFIHRGLDGRFIVNSCEDASIVSSQIKRNPSQNSHRTSEGNRSFRIQKSQSLRSYRDERKKPPFVLSVDLPPFSSDIPSSSRTRTMAKHLSLNGHYMPILEQEFLDGPDQTSPSSDSSGSFVYPNSESTLGQQSVKQGTKHSTASTLVLQMEHEREQGNLSRCLSLAREREELEKELRKYTGDRNPYSHEQTDDEYGRIWKIQETSTPRGNYQAIRQSLLSENASMLKGRAASCIPWEERHRISSASLVPLHTSHGKDTKYRQNQQGYYSIQRSNYQRSRSLDREEHQKSQTWDRRRSRTPVESSLGRVMDEPLIYKLEKTQTDVGHRGQRTSSRSQHYVDPCIYSSSDNQQRQTIERSTRQINPTSVYSEMSVDGPDLENQSSYSRSMLGSDHSYETLDYDRPRLSDLVNDRSVESGHASLKKQQTLNNWSSKTVSQINVSGTMPRKTKSLGSNNCNRHKSTQSLDSKLYKDHFLTPDAWIDSLTLGRDSTTSPLASRPNSVADNQSQEGEREEEDEDGQEVDVEMNRYRKGSREGSYRSYASQSSGRGSMDAPNSRQFSLSPPLTSSPETTEDSDRDEAVLQEPERHESVYKDLETSRVQLFLKHAVLSALQN</sequence>
<dbReference type="InterPro" id="IPR007110">
    <property type="entry name" value="Ig-like_dom"/>
</dbReference>
<protein>
    <submittedName>
        <fullName evidence="9">Immunoglobulin superfamily, member 9a</fullName>
    </submittedName>
</protein>
<reference evidence="9" key="1">
    <citation type="submission" date="2025-08" db="UniProtKB">
        <authorList>
            <consortium name="Ensembl"/>
        </authorList>
    </citation>
    <scope>IDENTIFICATION</scope>
</reference>
<dbReference type="Pfam" id="PF00041">
    <property type="entry name" value="fn3"/>
    <property type="match status" value="1"/>
</dbReference>
<feature type="compositionally biased region" description="Acidic residues" evidence="4">
    <location>
        <begin position="1325"/>
        <end position="1338"/>
    </location>
</feature>
<feature type="compositionally biased region" description="Polar residues" evidence="4">
    <location>
        <begin position="836"/>
        <end position="866"/>
    </location>
</feature>
<dbReference type="Pfam" id="PF13927">
    <property type="entry name" value="Ig_3"/>
    <property type="match status" value="2"/>
</dbReference>
<dbReference type="InterPro" id="IPR003599">
    <property type="entry name" value="Ig_sub"/>
</dbReference>
<keyword evidence="1" id="KW-0677">Repeat</keyword>
<feature type="region of interest" description="Disordered" evidence="4">
    <location>
        <begin position="1135"/>
        <end position="1204"/>
    </location>
</feature>
<name>A0A9J8ASY1_CYPCA</name>
<keyword evidence="3" id="KW-0393">Immunoglobulin domain</keyword>
<feature type="transmembrane region" description="Helical" evidence="5">
    <location>
        <begin position="708"/>
        <end position="734"/>
    </location>
</feature>
<dbReference type="GeneTree" id="ENSGT00940000165064"/>
<feature type="region of interest" description="Disordered" evidence="4">
    <location>
        <begin position="918"/>
        <end position="956"/>
    </location>
</feature>
<feature type="compositionally biased region" description="Polar residues" evidence="4">
    <location>
        <begin position="1174"/>
        <end position="1183"/>
    </location>
</feature>
<feature type="compositionally biased region" description="Basic and acidic residues" evidence="4">
    <location>
        <begin position="1392"/>
        <end position="1407"/>
    </location>
</feature>
<feature type="domain" description="Fibronectin type-III" evidence="8">
    <location>
        <begin position="600"/>
        <end position="692"/>
    </location>
</feature>
<feature type="domain" description="Ig-like" evidence="7">
    <location>
        <begin position="313"/>
        <end position="404"/>
    </location>
</feature>
<feature type="compositionally biased region" description="Basic and acidic residues" evidence="4">
    <location>
        <begin position="769"/>
        <end position="780"/>
    </location>
</feature>
<dbReference type="SMART" id="SM00406">
    <property type="entry name" value="IGv"/>
    <property type="match status" value="2"/>
</dbReference>
<feature type="compositionally biased region" description="Low complexity" evidence="4">
    <location>
        <begin position="1374"/>
        <end position="1384"/>
    </location>
</feature>
<dbReference type="PANTHER" id="PTHR44170">
    <property type="entry name" value="PROTEIN SIDEKICK"/>
    <property type="match status" value="1"/>
</dbReference>
<dbReference type="SMART" id="SM00409">
    <property type="entry name" value="IG"/>
    <property type="match status" value="5"/>
</dbReference>
<feature type="signal peptide" evidence="6">
    <location>
        <begin position="1"/>
        <end position="24"/>
    </location>
</feature>
<dbReference type="FunFam" id="2.60.40.10:FF:000032">
    <property type="entry name" value="palladin isoform X1"/>
    <property type="match status" value="1"/>
</dbReference>
<dbReference type="PROSITE" id="PS50835">
    <property type="entry name" value="IG_LIKE"/>
    <property type="match status" value="5"/>
</dbReference>
<evidence type="ECO:0000256" key="2">
    <source>
        <dbReference type="ARBA" id="ARBA00023157"/>
    </source>
</evidence>
<dbReference type="Gene3D" id="2.60.40.10">
    <property type="entry name" value="Immunoglobulins"/>
    <property type="match status" value="7"/>
</dbReference>
<dbReference type="PROSITE" id="PS50853">
    <property type="entry name" value="FN3"/>
    <property type="match status" value="2"/>
</dbReference>
<dbReference type="InterPro" id="IPR003961">
    <property type="entry name" value="FN3_dom"/>
</dbReference>
<feature type="region of interest" description="Disordered" evidence="4">
    <location>
        <begin position="1305"/>
        <end position="1407"/>
    </location>
</feature>
<dbReference type="SMART" id="SM00060">
    <property type="entry name" value="FN3"/>
    <property type="match status" value="2"/>
</dbReference>
<evidence type="ECO:0000256" key="4">
    <source>
        <dbReference type="SAM" id="MobiDB-lite"/>
    </source>
</evidence>
<feature type="domain" description="Ig-like" evidence="7">
    <location>
        <begin position="7"/>
        <end position="105"/>
    </location>
</feature>
<evidence type="ECO:0000313" key="9">
    <source>
        <dbReference type="Ensembl" id="ENSCCRP00000147817.1"/>
    </source>
</evidence>
<dbReference type="SMART" id="SM00408">
    <property type="entry name" value="IGc2"/>
    <property type="match status" value="4"/>
</dbReference>
<feature type="compositionally biased region" description="Polar residues" evidence="4">
    <location>
        <begin position="1244"/>
        <end position="1256"/>
    </location>
</feature>
<dbReference type="SUPFAM" id="SSF49265">
    <property type="entry name" value="Fibronectin type III"/>
    <property type="match status" value="1"/>
</dbReference>
<proteinExistence type="predicted"/>
<dbReference type="InterPro" id="IPR036116">
    <property type="entry name" value="FN3_sf"/>
</dbReference>
<dbReference type="InterPro" id="IPR003598">
    <property type="entry name" value="Ig_sub2"/>
</dbReference>
<evidence type="ECO:0000256" key="5">
    <source>
        <dbReference type="SAM" id="Phobius"/>
    </source>
</evidence>